<dbReference type="GO" id="GO:0006354">
    <property type="term" value="P:DNA-templated transcription elongation"/>
    <property type="evidence" value="ECO:0007669"/>
    <property type="project" value="TreeGrafter"/>
</dbReference>
<keyword evidence="4 8" id="KW-0238">DNA-binding</keyword>
<dbReference type="GO" id="GO:0003746">
    <property type="term" value="F:translation elongation factor activity"/>
    <property type="evidence" value="ECO:0007669"/>
    <property type="project" value="UniProtKB-KW"/>
</dbReference>
<dbReference type="GO" id="GO:0003677">
    <property type="term" value="F:DNA binding"/>
    <property type="evidence" value="ECO:0007669"/>
    <property type="project" value="UniProtKB-UniRule"/>
</dbReference>
<dbReference type="InterPro" id="IPR036805">
    <property type="entry name" value="Tscrpt_elong_fac_GreA/B_N_sf"/>
</dbReference>
<dbReference type="InterPro" id="IPR022691">
    <property type="entry name" value="Tscrpt_elong_fac_GreA/B_N"/>
</dbReference>
<gene>
    <name evidence="8 12" type="primary">greA</name>
    <name evidence="12" type="ORF">FJQ54_16935</name>
</gene>
<evidence type="ECO:0000256" key="6">
    <source>
        <dbReference type="ARBA" id="ARBA00024916"/>
    </source>
</evidence>
<dbReference type="PANTHER" id="PTHR30437:SF4">
    <property type="entry name" value="TRANSCRIPTION ELONGATION FACTOR GREA"/>
    <property type="match status" value="1"/>
</dbReference>
<dbReference type="NCBIfam" id="TIGR01462">
    <property type="entry name" value="greA"/>
    <property type="match status" value="1"/>
</dbReference>
<dbReference type="PANTHER" id="PTHR30437">
    <property type="entry name" value="TRANSCRIPTION ELONGATION FACTOR GREA"/>
    <property type="match status" value="1"/>
</dbReference>
<evidence type="ECO:0000256" key="2">
    <source>
        <dbReference type="ARBA" id="ARBA00013729"/>
    </source>
</evidence>
<proteinExistence type="inferred from homology"/>
<dbReference type="Gene3D" id="1.10.287.180">
    <property type="entry name" value="Transcription elongation factor, GreA/GreB, N-terminal domain"/>
    <property type="match status" value="1"/>
</dbReference>
<dbReference type="Pfam" id="PF01272">
    <property type="entry name" value="GreA_GreB"/>
    <property type="match status" value="1"/>
</dbReference>
<evidence type="ECO:0000313" key="12">
    <source>
        <dbReference type="EMBL" id="TPE58730.1"/>
    </source>
</evidence>
<dbReference type="FunFam" id="1.10.287.180:FF:000001">
    <property type="entry name" value="Transcription elongation factor GreA"/>
    <property type="match status" value="1"/>
</dbReference>
<dbReference type="NCBIfam" id="NF001261">
    <property type="entry name" value="PRK00226.1-2"/>
    <property type="match status" value="1"/>
</dbReference>
<dbReference type="PIRSF" id="PIRSF006092">
    <property type="entry name" value="GreA_GreB"/>
    <property type="match status" value="1"/>
</dbReference>
<dbReference type="InterPro" id="IPR001437">
    <property type="entry name" value="Tscrpt_elong_fac_GreA/B_C"/>
</dbReference>
<keyword evidence="12" id="KW-0251">Elongation factor</keyword>
<dbReference type="SUPFAM" id="SSF54534">
    <property type="entry name" value="FKBP-like"/>
    <property type="match status" value="1"/>
</dbReference>
<evidence type="ECO:0000256" key="7">
    <source>
        <dbReference type="ARBA" id="ARBA00030776"/>
    </source>
</evidence>
<evidence type="ECO:0000259" key="11">
    <source>
        <dbReference type="Pfam" id="PF03449"/>
    </source>
</evidence>
<dbReference type="PROSITE" id="PS00830">
    <property type="entry name" value="GREAB_2"/>
    <property type="match status" value="1"/>
</dbReference>
<keyword evidence="13" id="KW-1185">Reference proteome</keyword>
<dbReference type="NCBIfam" id="NF001263">
    <property type="entry name" value="PRK00226.1-4"/>
    <property type="match status" value="1"/>
</dbReference>
<dbReference type="NCBIfam" id="NF001264">
    <property type="entry name" value="PRK00226.1-5"/>
    <property type="match status" value="1"/>
</dbReference>
<keyword evidence="3 8" id="KW-0805">Transcription regulation</keyword>
<protein>
    <recommendedName>
        <fullName evidence="2 8">Transcription elongation factor GreA</fullName>
    </recommendedName>
    <alternativeName>
        <fullName evidence="7 8">Transcript cleavage factor GreA</fullName>
    </alternativeName>
</protein>
<evidence type="ECO:0000256" key="4">
    <source>
        <dbReference type="ARBA" id="ARBA00023125"/>
    </source>
</evidence>
<evidence type="ECO:0000256" key="9">
    <source>
        <dbReference type="RuleBase" id="RU000556"/>
    </source>
</evidence>
<evidence type="ECO:0000256" key="8">
    <source>
        <dbReference type="HAMAP-Rule" id="MF_00105"/>
    </source>
</evidence>
<comment type="function">
    <text evidence="6 8 9">Necessary for efficient RNA polymerase transcription elongation past template-encoded arresting sites. The arresting sites in DNA have the property of trapping a certain fraction of elongating RNA polymerases that pass through, resulting in locked ternary complexes. Cleavage of the nascent transcript by cleavage factors such as GreA or GreB allows the resumption of elongation from the new 3'terminus. GreA releases sequences of 2 to 3 nucleotides.</text>
</comment>
<dbReference type="GO" id="GO:0032784">
    <property type="term" value="P:regulation of DNA-templated transcription elongation"/>
    <property type="evidence" value="ECO:0007669"/>
    <property type="project" value="UniProtKB-UniRule"/>
</dbReference>
<dbReference type="InterPro" id="IPR018151">
    <property type="entry name" value="TF_GreA/GreB_CS"/>
</dbReference>
<dbReference type="Pfam" id="PF03449">
    <property type="entry name" value="GreA_GreB_N"/>
    <property type="match status" value="1"/>
</dbReference>
<dbReference type="EMBL" id="VFSU01000034">
    <property type="protein sequence ID" value="TPE58730.1"/>
    <property type="molecule type" value="Genomic_DNA"/>
</dbReference>
<dbReference type="InterPro" id="IPR023459">
    <property type="entry name" value="Tscrpt_elong_fac_GreA/B_fam"/>
</dbReference>
<dbReference type="RefSeq" id="WP_140929582.1">
    <property type="nucleotide sequence ID" value="NZ_VFSU01000034.1"/>
</dbReference>
<dbReference type="InterPro" id="IPR028624">
    <property type="entry name" value="Tscrpt_elong_fac_GreA/B"/>
</dbReference>
<evidence type="ECO:0000256" key="3">
    <source>
        <dbReference type="ARBA" id="ARBA00023015"/>
    </source>
</evidence>
<dbReference type="Proteomes" id="UP000319897">
    <property type="component" value="Unassembled WGS sequence"/>
</dbReference>
<name>A0A501XDZ0_9SPHN</name>
<dbReference type="InterPro" id="IPR036953">
    <property type="entry name" value="GreA/GreB_C_sf"/>
</dbReference>
<keyword evidence="5 8" id="KW-0804">Transcription</keyword>
<dbReference type="HAMAP" id="MF_00105">
    <property type="entry name" value="GreA_GreB"/>
    <property type="match status" value="1"/>
</dbReference>
<evidence type="ECO:0000259" key="10">
    <source>
        <dbReference type="Pfam" id="PF01272"/>
    </source>
</evidence>
<sequence length="159" mass="17791">MATIDKVPMLAEGHEMLQRQLKHLKEVERPENVEAIEEARAHGDLSENAEYHAAKERQGHIEAQIAEYEDKLARAIVIDPTTLSGDKVVFGATVRLLDEDDKPITYQIVGELEADAKRGRISYNSPVGRALIGRKLGEEVEVVTPSGDRSYLIDQVDFR</sequence>
<comment type="similarity">
    <text evidence="1 8 9">Belongs to the GreA/GreB family.</text>
</comment>
<evidence type="ECO:0000256" key="1">
    <source>
        <dbReference type="ARBA" id="ARBA00008213"/>
    </source>
</evidence>
<dbReference type="AlphaFoldDB" id="A0A501XDZ0"/>
<organism evidence="12 13">
    <name type="scientific">Sandaracinobacter neustonicus</name>
    <dbReference type="NCBI Taxonomy" id="1715348"/>
    <lineage>
        <taxon>Bacteria</taxon>
        <taxon>Pseudomonadati</taxon>
        <taxon>Pseudomonadota</taxon>
        <taxon>Alphaproteobacteria</taxon>
        <taxon>Sphingomonadales</taxon>
        <taxon>Sphingosinicellaceae</taxon>
        <taxon>Sandaracinobacter</taxon>
    </lineage>
</organism>
<comment type="caution">
    <text evidence="12">The sequence shown here is derived from an EMBL/GenBank/DDBJ whole genome shotgun (WGS) entry which is preliminary data.</text>
</comment>
<reference evidence="12 13" key="1">
    <citation type="submission" date="2019-06" db="EMBL/GenBank/DDBJ databases">
        <authorList>
            <person name="Lee I."/>
            <person name="Jang G.I."/>
            <person name="Hwang C.Y."/>
        </authorList>
    </citation>
    <scope>NUCLEOTIDE SEQUENCE [LARGE SCALE GENOMIC DNA]</scope>
    <source>
        <strain evidence="12 13">PAMC 28131</strain>
    </source>
</reference>
<dbReference type="OrthoDB" id="9808774at2"/>
<dbReference type="SUPFAM" id="SSF46557">
    <property type="entry name" value="GreA transcript cleavage protein, N-terminal domain"/>
    <property type="match status" value="1"/>
</dbReference>
<evidence type="ECO:0000256" key="5">
    <source>
        <dbReference type="ARBA" id="ARBA00023163"/>
    </source>
</evidence>
<dbReference type="InterPro" id="IPR006359">
    <property type="entry name" value="Tscrpt_elong_fac_GreA"/>
</dbReference>
<dbReference type="GO" id="GO:0070063">
    <property type="term" value="F:RNA polymerase binding"/>
    <property type="evidence" value="ECO:0007669"/>
    <property type="project" value="InterPro"/>
</dbReference>
<feature type="domain" description="Transcription elongation factor GreA/GreB C-terminal" evidence="10">
    <location>
        <begin position="85"/>
        <end position="156"/>
    </location>
</feature>
<dbReference type="FunFam" id="3.10.50.30:FF:000001">
    <property type="entry name" value="Transcription elongation factor GreA"/>
    <property type="match status" value="1"/>
</dbReference>
<dbReference type="Gene3D" id="3.10.50.30">
    <property type="entry name" value="Transcription elongation factor, GreA/GreB, C-terminal domain"/>
    <property type="match status" value="1"/>
</dbReference>
<feature type="domain" description="Transcription elongation factor GreA/GreB N-terminal" evidence="11">
    <location>
        <begin position="7"/>
        <end position="77"/>
    </location>
</feature>
<keyword evidence="12" id="KW-0648">Protein biosynthesis</keyword>
<accession>A0A501XDZ0</accession>
<evidence type="ECO:0000313" key="13">
    <source>
        <dbReference type="Proteomes" id="UP000319897"/>
    </source>
</evidence>